<dbReference type="CDD" id="cd07042">
    <property type="entry name" value="STAS_SulP_like_sulfate_transporter"/>
    <property type="match status" value="1"/>
</dbReference>
<comment type="caution">
    <text evidence="7">The sequence shown here is derived from an EMBL/GenBank/DDBJ whole genome shotgun (WGS) entry which is preliminary data.</text>
</comment>
<name>A0A428W529_AMYBA</name>
<dbReference type="PANTHER" id="PTHR11814">
    <property type="entry name" value="SULFATE TRANSPORTER"/>
    <property type="match status" value="1"/>
</dbReference>
<accession>A0A428W529</accession>
<evidence type="ECO:0000256" key="3">
    <source>
        <dbReference type="ARBA" id="ARBA00022989"/>
    </source>
</evidence>
<feature type="transmembrane region" description="Helical" evidence="5">
    <location>
        <begin position="348"/>
        <end position="370"/>
    </location>
</feature>
<feature type="transmembrane region" description="Helical" evidence="5">
    <location>
        <begin position="87"/>
        <end position="113"/>
    </location>
</feature>
<evidence type="ECO:0000256" key="5">
    <source>
        <dbReference type="SAM" id="Phobius"/>
    </source>
</evidence>
<dbReference type="SUPFAM" id="SSF52091">
    <property type="entry name" value="SpoIIaa-like"/>
    <property type="match status" value="1"/>
</dbReference>
<dbReference type="PROSITE" id="PS50801">
    <property type="entry name" value="STAS"/>
    <property type="match status" value="1"/>
</dbReference>
<sequence length="551" mass="55525">MSRLASTRELLPGRGDYDLRAPVLRADLLAGLTVGVIALPLALAFGISSGAGAAAGLITAVVAGIVAAVFGGSPVQVSGPTGAMAVVLAPIVATHGTASVALVSILGGVVVLVAGAARLGRLVGYLPWPVVEGFTLGIACIIFLQQIPAAVGTTAPAGRNPLLGAGAALASASGGVAGWTAATVAVVVATMLLLPKLHRRIPASLVAVAVATVAAEITHAPVPRIGNLPNNLTPSLPHFSFGVVHDLAGAIVAVAALAAIESLLSARVAATMTRGGPPIGPTRPDRELVGQGLASIASGLFGGMPATGAIARTAVNVRSGARTRLAAIAHALVILAVIYAATGLVSRIPLSALAGVLLVTSLRMVPLATVREVVRASRSSAVTFAVTAIVTVAADLILAVEIGLLAAAFFALRHLAHAARARLDTLPGPATDGDEHIAVFRFEGAMFWGASERVVTEIAAAADDVLVVILRLSRLHLLDATGAKALGETIEELEGRGIAVLLKGVQAHHQHLLTTTGALRTGGHLFTSFDDAATYARAHVRRITTAPGQAR</sequence>
<dbReference type="GO" id="GO:0016020">
    <property type="term" value="C:membrane"/>
    <property type="evidence" value="ECO:0007669"/>
    <property type="project" value="UniProtKB-SubCell"/>
</dbReference>
<feature type="transmembrane region" description="Helical" evidence="5">
    <location>
        <begin position="242"/>
        <end position="264"/>
    </location>
</feature>
<dbReference type="AlphaFoldDB" id="A0A428W529"/>
<keyword evidence="4 5" id="KW-0472">Membrane</keyword>
<feature type="transmembrane region" description="Helical" evidence="5">
    <location>
        <begin position="167"/>
        <end position="194"/>
    </location>
</feature>
<comment type="subcellular location">
    <subcellularLocation>
        <location evidence="1">Membrane</location>
        <topology evidence="1">Multi-pass membrane protein</topology>
    </subcellularLocation>
</comment>
<feature type="transmembrane region" description="Helical" evidence="5">
    <location>
        <begin position="201"/>
        <end position="222"/>
    </location>
</feature>
<dbReference type="Proteomes" id="UP000286716">
    <property type="component" value="Unassembled WGS sequence"/>
</dbReference>
<protein>
    <submittedName>
        <fullName evidence="7">SulP family inorganic anion transporter</fullName>
    </submittedName>
</protein>
<evidence type="ECO:0000256" key="4">
    <source>
        <dbReference type="ARBA" id="ARBA00023136"/>
    </source>
</evidence>
<dbReference type="InterPro" id="IPR036513">
    <property type="entry name" value="STAS_dom_sf"/>
</dbReference>
<evidence type="ECO:0000313" key="7">
    <source>
        <dbReference type="EMBL" id="RSM38107.1"/>
    </source>
</evidence>
<dbReference type="InterPro" id="IPR001902">
    <property type="entry name" value="SLC26A/SulP_fam"/>
</dbReference>
<reference evidence="7 8" key="1">
    <citation type="submission" date="2018-05" db="EMBL/GenBank/DDBJ databases">
        <title>Evolution of GPA BGCs.</title>
        <authorList>
            <person name="Waglechner N."/>
            <person name="Wright G.D."/>
        </authorList>
    </citation>
    <scope>NUCLEOTIDE SEQUENCE [LARGE SCALE GENOMIC DNA]</scope>
    <source>
        <strain evidence="7 8">DSM 5908</strain>
    </source>
</reference>
<dbReference type="InterPro" id="IPR002645">
    <property type="entry name" value="STAS_dom"/>
</dbReference>
<dbReference type="GO" id="GO:0055085">
    <property type="term" value="P:transmembrane transport"/>
    <property type="evidence" value="ECO:0007669"/>
    <property type="project" value="InterPro"/>
</dbReference>
<feature type="transmembrane region" description="Helical" evidence="5">
    <location>
        <begin position="325"/>
        <end position="342"/>
    </location>
</feature>
<proteinExistence type="predicted"/>
<evidence type="ECO:0000256" key="2">
    <source>
        <dbReference type="ARBA" id="ARBA00022692"/>
    </source>
</evidence>
<feature type="domain" description="STAS" evidence="6">
    <location>
        <begin position="435"/>
        <end position="536"/>
    </location>
</feature>
<dbReference type="Gene3D" id="3.30.750.24">
    <property type="entry name" value="STAS domain"/>
    <property type="match status" value="1"/>
</dbReference>
<evidence type="ECO:0000259" key="6">
    <source>
        <dbReference type="PROSITE" id="PS50801"/>
    </source>
</evidence>
<organism evidence="7 8">
    <name type="scientific">Amycolatopsis balhimycina DSM 5908</name>
    <dbReference type="NCBI Taxonomy" id="1081091"/>
    <lineage>
        <taxon>Bacteria</taxon>
        <taxon>Bacillati</taxon>
        <taxon>Actinomycetota</taxon>
        <taxon>Actinomycetes</taxon>
        <taxon>Pseudonocardiales</taxon>
        <taxon>Pseudonocardiaceae</taxon>
        <taxon>Amycolatopsis</taxon>
    </lineage>
</organism>
<evidence type="ECO:0000256" key="1">
    <source>
        <dbReference type="ARBA" id="ARBA00004141"/>
    </source>
</evidence>
<dbReference type="InterPro" id="IPR011547">
    <property type="entry name" value="SLC26A/SulP_dom"/>
</dbReference>
<feature type="transmembrane region" description="Helical" evidence="5">
    <location>
        <begin position="382"/>
        <end position="412"/>
    </location>
</feature>
<feature type="transmembrane region" description="Helical" evidence="5">
    <location>
        <begin position="125"/>
        <end position="147"/>
    </location>
</feature>
<dbReference type="EMBL" id="QHHU01000061">
    <property type="protein sequence ID" value="RSM38107.1"/>
    <property type="molecule type" value="Genomic_DNA"/>
</dbReference>
<dbReference type="Pfam" id="PF01740">
    <property type="entry name" value="STAS"/>
    <property type="match status" value="1"/>
</dbReference>
<gene>
    <name evidence="7" type="ORF">DMA12_34045</name>
</gene>
<dbReference type="RefSeq" id="WP_020639732.1">
    <property type="nucleotide sequence ID" value="NZ_QHHU01000061.1"/>
</dbReference>
<dbReference type="OrthoDB" id="9771198at2"/>
<keyword evidence="2 5" id="KW-0812">Transmembrane</keyword>
<feature type="transmembrane region" description="Helical" evidence="5">
    <location>
        <begin position="54"/>
        <end position="75"/>
    </location>
</feature>
<keyword evidence="8" id="KW-1185">Reference proteome</keyword>
<dbReference type="Pfam" id="PF00916">
    <property type="entry name" value="Sulfate_transp"/>
    <property type="match status" value="1"/>
</dbReference>
<feature type="transmembrane region" description="Helical" evidence="5">
    <location>
        <begin position="28"/>
        <end position="47"/>
    </location>
</feature>
<evidence type="ECO:0000313" key="8">
    <source>
        <dbReference type="Proteomes" id="UP000286716"/>
    </source>
</evidence>
<keyword evidence="3 5" id="KW-1133">Transmembrane helix</keyword>